<sequence length="123" mass="14728">MIFFYLVLFISSLLYLPIFLSTRRQRHLVSIAKNRPDRYILFQTCFIIISKIIQIYMSTFSMDITCTVVLIQVSYLLCNKRNKEKLKTLISIKRLFRWIFCRKDSRVQPAVPNIYETVNTTVY</sequence>
<feature type="transmembrane region" description="Helical" evidence="1">
    <location>
        <begin position="6"/>
        <end position="23"/>
    </location>
</feature>
<accession>G0NTM2</accession>
<feature type="transmembrane region" description="Helical" evidence="1">
    <location>
        <begin position="39"/>
        <end position="56"/>
    </location>
</feature>
<dbReference type="OMA" id="VPNIYET"/>
<keyword evidence="1" id="KW-1133">Transmembrane helix</keyword>
<dbReference type="InParanoid" id="G0NTM2"/>
<dbReference type="PANTHER" id="PTHR31720">
    <property type="entry name" value="SERPENTINE RECEPTOR, CLASS Z-RELATED"/>
    <property type="match status" value="1"/>
</dbReference>
<proteinExistence type="predicted"/>
<protein>
    <submittedName>
        <fullName evidence="2">Uncharacterized protein</fullName>
    </submittedName>
</protein>
<name>G0NTM2_CAEBE</name>
<dbReference type="HOGENOM" id="CLU_127282_0_0_1"/>
<dbReference type="Proteomes" id="UP000008068">
    <property type="component" value="Unassembled WGS sequence"/>
</dbReference>
<evidence type="ECO:0000313" key="2">
    <source>
        <dbReference type="EMBL" id="EGT37252.1"/>
    </source>
</evidence>
<keyword evidence="3" id="KW-1185">Reference proteome</keyword>
<keyword evidence="1" id="KW-0812">Transmembrane</keyword>
<dbReference type="AlphaFoldDB" id="G0NTM2"/>
<dbReference type="InterPro" id="IPR018817">
    <property type="entry name" value="7TM_GPCR_serpentine_rcpt_Srz"/>
</dbReference>
<evidence type="ECO:0000256" key="1">
    <source>
        <dbReference type="SAM" id="Phobius"/>
    </source>
</evidence>
<dbReference type="EMBL" id="GL379944">
    <property type="protein sequence ID" value="EGT37252.1"/>
    <property type="molecule type" value="Genomic_DNA"/>
</dbReference>
<gene>
    <name evidence="2" type="ORF">CAEBREN_22393</name>
</gene>
<reference evidence="3" key="1">
    <citation type="submission" date="2011-07" db="EMBL/GenBank/DDBJ databases">
        <authorList>
            <consortium name="Caenorhabditis brenneri Sequencing and Analysis Consortium"/>
            <person name="Wilson R.K."/>
        </authorList>
    </citation>
    <scope>NUCLEOTIDE SEQUENCE [LARGE SCALE GENOMIC DNA]</scope>
    <source>
        <strain evidence="3">PB2801</strain>
    </source>
</reference>
<evidence type="ECO:0000313" key="3">
    <source>
        <dbReference type="Proteomes" id="UP000008068"/>
    </source>
</evidence>
<organism evidence="3">
    <name type="scientific">Caenorhabditis brenneri</name>
    <name type="common">Nematode worm</name>
    <dbReference type="NCBI Taxonomy" id="135651"/>
    <lineage>
        <taxon>Eukaryota</taxon>
        <taxon>Metazoa</taxon>
        <taxon>Ecdysozoa</taxon>
        <taxon>Nematoda</taxon>
        <taxon>Chromadorea</taxon>
        <taxon>Rhabditida</taxon>
        <taxon>Rhabditina</taxon>
        <taxon>Rhabditomorpha</taxon>
        <taxon>Rhabditoidea</taxon>
        <taxon>Rhabditidae</taxon>
        <taxon>Peloderinae</taxon>
        <taxon>Caenorhabditis</taxon>
    </lineage>
</organism>
<dbReference type="PANTHER" id="PTHR31720:SF12">
    <property type="entry name" value="SERPENTINE RECEPTOR, CLASS T-RELATED"/>
    <property type="match status" value="1"/>
</dbReference>
<dbReference type="Pfam" id="PF10325">
    <property type="entry name" value="7TM_GPCR_Srz"/>
    <property type="match status" value="1"/>
</dbReference>
<dbReference type="OrthoDB" id="5875403at2759"/>
<keyword evidence="1" id="KW-0472">Membrane</keyword>